<protein>
    <submittedName>
        <fullName evidence="2">Uncharacterized protein</fullName>
    </submittedName>
</protein>
<feature type="region of interest" description="Disordered" evidence="1">
    <location>
        <begin position="28"/>
        <end position="49"/>
    </location>
</feature>
<sequence>MNKHWWLAAVAVVVLVGTAIVIGAQLPSDTAAPPSHPPTATTTNAATVSRTTPVPAAKYQLLWPFADERQAAAWQAGYRAGGHQPWHLDADLTAQSFTQGYLRYGTLDQVTSVSVVGTDARVGVGYKRPDGSTATAAVIHLVKISSGTDAPWEVVGTDDTAELTLTTPAYGAIASPPVTVGGRITGVDESLRIQVLRLADENAIGQAGGIPAGGQNAPWTAQVSFTAPADSTLTIAVSTGGHVNDVERFAVTGVRSLNAIHG</sequence>
<proteinExistence type="predicted"/>
<dbReference type="AlphaFoldDB" id="A0A3E0H0A0"/>
<comment type="caution">
    <text evidence="2">The sequence shown here is derived from an EMBL/GenBank/DDBJ whole genome shotgun (WGS) entry which is preliminary data.</text>
</comment>
<evidence type="ECO:0000256" key="1">
    <source>
        <dbReference type="SAM" id="MobiDB-lite"/>
    </source>
</evidence>
<name>A0A3E0H0A0_9PSEU</name>
<organism evidence="2 3">
    <name type="scientific">Kutzneria buriramensis</name>
    <dbReference type="NCBI Taxonomy" id="1045776"/>
    <lineage>
        <taxon>Bacteria</taxon>
        <taxon>Bacillati</taxon>
        <taxon>Actinomycetota</taxon>
        <taxon>Actinomycetes</taxon>
        <taxon>Pseudonocardiales</taxon>
        <taxon>Pseudonocardiaceae</taxon>
        <taxon>Kutzneria</taxon>
    </lineage>
</organism>
<accession>A0A3E0H0A0</accession>
<evidence type="ECO:0000313" key="2">
    <source>
        <dbReference type="EMBL" id="REH34850.1"/>
    </source>
</evidence>
<dbReference type="EMBL" id="QUNO01000019">
    <property type="protein sequence ID" value="REH34850.1"/>
    <property type="molecule type" value="Genomic_DNA"/>
</dbReference>
<evidence type="ECO:0000313" key="3">
    <source>
        <dbReference type="Proteomes" id="UP000256269"/>
    </source>
</evidence>
<dbReference type="RefSeq" id="WP_211353486.1">
    <property type="nucleotide sequence ID" value="NZ_CP144375.1"/>
</dbReference>
<dbReference type="Proteomes" id="UP000256269">
    <property type="component" value="Unassembled WGS sequence"/>
</dbReference>
<reference evidence="2 3" key="1">
    <citation type="submission" date="2018-08" db="EMBL/GenBank/DDBJ databases">
        <title>Genomic Encyclopedia of Archaeal and Bacterial Type Strains, Phase II (KMG-II): from individual species to whole genera.</title>
        <authorList>
            <person name="Goeker M."/>
        </authorList>
    </citation>
    <scope>NUCLEOTIDE SEQUENCE [LARGE SCALE GENOMIC DNA]</scope>
    <source>
        <strain evidence="2 3">DSM 45791</strain>
    </source>
</reference>
<keyword evidence="3" id="KW-1185">Reference proteome</keyword>
<gene>
    <name evidence="2" type="ORF">BCF44_119126</name>
</gene>